<comment type="caution">
    <text evidence="1">The sequence shown here is derived from an EMBL/GenBank/DDBJ whole genome shotgun (WGS) entry which is preliminary data.</text>
</comment>
<evidence type="ECO:0000313" key="1">
    <source>
        <dbReference type="EMBL" id="EOO25722.1"/>
    </source>
</evidence>
<dbReference type="RefSeq" id="WP_016112023.1">
    <property type="nucleotide sequence ID" value="NZ_KB976193.1"/>
</dbReference>
<dbReference type="Proteomes" id="UP000014018">
    <property type="component" value="Unassembled WGS sequence"/>
</dbReference>
<organism evidence="1 2">
    <name type="scientific">Bacillus cereus VD133</name>
    <dbReference type="NCBI Taxonomy" id="1053233"/>
    <lineage>
        <taxon>Bacteria</taxon>
        <taxon>Bacillati</taxon>
        <taxon>Bacillota</taxon>
        <taxon>Bacilli</taxon>
        <taxon>Bacillales</taxon>
        <taxon>Bacillaceae</taxon>
        <taxon>Bacillus</taxon>
        <taxon>Bacillus cereus group</taxon>
    </lineage>
</organism>
<proteinExistence type="predicted"/>
<sequence length="64" mass="7324">GCRKKIECENQAIRFLRKISTVPREHPNVGHLGVEHPEVTLRETKGYFRRGTEKLPLQALLSGE</sequence>
<feature type="non-terminal residue" evidence="1">
    <location>
        <position position="1"/>
    </location>
</feature>
<name>A0A9W5PKV7_BACCE</name>
<evidence type="ECO:0000313" key="2">
    <source>
        <dbReference type="Proteomes" id="UP000014018"/>
    </source>
</evidence>
<accession>A0A9W5PKV7</accession>
<gene>
    <name evidence="1" type="ORF">IIU_06090</name>
</gene>
<protein>
    <submittedName>
        <fullName evidence="1">Uncharacterized protein</fullName>
    </submittedName>
</protein>
<dbReference type="EMBL" id="AHFB01000134">
    <property type="protein sequence ID" value="EOO25722.1"/>
    <property type="molecule type" value="Genomic_DNA"/>
</dbReference>
<dbReference type="AlphaFoldDB" id="A0A9W5PKV7"/>
<reference evidence="1 2" key="1">
    <citation type="submission" date="2012-12" db="EMBL/GenBank/DDBJ databases">
        <title>The Genome Sequence of Bacillus cereus VD133.</title>
        <authorList>
            <consortium name="The Broad Institute Genome Sequencing Platform"/>
            <consortium name="The Broad Institute Genome Sequencing Center for Infectious Disease"/>
            <person name="Feldgarden M."/>
            <person name="Van der Auwera G.A."/>
            <person name="Mahillon J."/>
            <person name="Duprez V."/>
            <person name="Timmery S."/>
            <person name="Mattelet C."/>
            <person name="Dierick K."/>
            <person name="Sun M."/>
            <person name="Yu Z."/>
            <person name="Zhu L."/>
            <person name="Hu X."/>
            <person name="Shank E.B."/>
            <person name="Swiecicka I."/>
            <person name="Hansen B.M."/>
            <person name="Andrup L."/>
            <person name="Walker B."/>
            <person name="Young S.K."/>
            <person name="Zeng Q."/>
            <person name="Gargeya S."/>
            <person name="Fitzgerald M."/>
            <person name="Haas B."/>
            <person name="Abouelleil A."/>
            <person name="Alvarado L."/>
            <person name="Arachchi H.M."/>
            <person name="Berlin A.M."/>
            <person name="Chapman S.B."/>
            <person name="Dewar J."/>
            <person name="Goldberg J."/>
            <person name="Griggs A."/>
            <person name="Gujja S."/>
            <person name="Hansen M."/>
            <person name="Howarth C."/>
            <person name="Imamovic A."/>
            <person name="Larimer J."/>
            <person name="McCowan C."/>
            <person name="Murphy C."/>
            <person name="Neiman D."/>
            <person name="Pearson M."/>
            <person name="Priest M."/>
            <person name="Roberts A."/>
            <person name="Saif S."/>
            <person name="Shea T."/>
            <person name="Sisk P."/>
            <person name="Sykes S."/>
            <person name="Wortman J."/>
            <person name="Nusbaum C."/>
            <person name="Birren B."/>
        </authorList>
    </citation>
    <scope>NUCLEOTIDE SEQUENCE [LARGE SCALE GENOMIC DNA]</scope>
    <source>
        <strain evidence="1 2">VD133</strain>
    </source>
</reference>